<dbReference type="PIRSF" id="PIRSF018297">
    <property type="entry name" value="Doc"/>
    <property type="match status" value="1"/>
</dbReference>
<dbReference type="AlphaFoldDB" id="A0AAI9SDF7"/>
<evidence type="ECO:0000259" key="1">
    <source>
        <dbReference type="PROSITE" id="PS51459"/>
    </source>
</evidence>
<comment type="caution">
    <text evidence="2">The sequence shown here is derived from an EMBL/GenBank/DDBJ whole genome shotgun (WGS) entry which is preliminary data.</text>
</comment>
<dbReference type="PANTHER" id="PTHR39426:SF1">
    <property type="entry name" value="HOMOLOGY TO DEATH-ON-CURING PROTEIN OF PHAGE P1"/>
    <property type="match status" value="1"/>
</dbReference>
<dbReference type="InterPro" id="IPR053737">
    <property type="entry name" value="Type_II_TA_Toxin"/>
</dbReference>
<dbReference type="EMBL" id="WEHW01000015">
    <property type="protein sequence ID" value="KAB7651421.1"/>
    <property type="molecule type" value="Genomic_DNA"/>
</dbReference>
<dbReference type="Pfam" id="PF02661">
    <property type="entry name" value="Fic"/>
    <property type="match status" value="1"/>
</dbReference>
<dbReference type="GO" id="GO:0016301">
    <property type="term" value="F:kinase activity"/>
    <property type="evidence" value="ECO:0007669"/>
    <property type="project" value="InterPro"/>
</dbReference>
<feature type="domain" description="Fido" evidence="1">
    <location>
        <begin position="8"/>
        <end position="124"/>
    </location>
</feature>
<dbReference type="SUPFAM" id="SSF140931">
    <property type="entry name" value="Fic-like"/>
    <property type="match status" value="1"/>
</dbReference>
<reference evidence="2 3" key="1">
    <citation type="submission" date="2019-10" db="EMBL/GenBank/DDBJ databases">
        <title>Genome diversity of Sutterella seckii.</title>
        <authorList>
            <person name="Chaplin A.V."/>
            <person name="Sokolova S.R."/>
            <person name="Mosin K.A."/>
            <person name="Ivanova E.L."/>
            <person name="Kochetkova T.O."/>
            <person name="Goltsov A.Y."/>
            <person name="Trofimov D.Y."/>
            <person name="Efimov B.A."/>
        </authorList>
    </citation>
    <scope>NUCLEOTIDE SEQUENCE [LARGE SCALE GENOMIC DNA]</scope>
    <source>
        <strain evidence="2 3">ASD3426</strain>
    </source>
</reference>
<gene>
    <name evidence="2" type="ORF">GBM96_05900</name>
</gene>
<evidence type="ECO:0000313" key="2">
    <source>
        <dbReference type="EMBL" id="KAB7651421.1"/>
    </source>
</evidence>
<dbReference type="RefSeq" id="WP_139687361.1">
    <property type="nucleotide sequence ID" value="NZ_WEHW01000015.1"/>
</dbReference>
<organism evidence="2 3">
    <name type="scientific">Sutterella seckii</name>
    <dbReference type="NCBI Taxonomy" id="1944635"/>
    <lineage>
        <taxon>Bacteria</taxon>
        <taxon>Pseudomonadati</taxon>
        <taxon>Pseudomonadota</taxon>
        <taxon>Betaproteobacteria</taxon>
        <taxon>Burkholderiales</taxon>
        <taxon>Sutterellaceae</taxon>
        <taxon>Sutterella</taxon>
    </lineage>
</organism>
<keyword evidence="3" id="KW-1185">Reference proteome</keyword>
<dbReference type="Gene3D" id="1.20.120.1870">
    <property type="entry name" value="Fic/DOC protein, Fido domain"/>
    <property type="match status" value="1"/>
</dbReference>
<proteinExistence type="predicted"/>
<protein>
    <submittedName>
        <fullName evidence="2">Type II toxin-antitoxin system death-on-curing family toxin</fullName>
    </submittedName>
</protein>
<name>A0AAI9SDF7_9BURK</name>
<dbReference type="InterPro" id="IPR006440">
    <property type="entry name" value="Doc"/>
</dbReference>
<accession>A0AAI9SDF7</accession>
<evidence type="ECO:0000313" key="3">
    <source>
        <dbReference type="Proteomes" id="UP000469462"/>
    </source>
</evidence>
<sequence>MTACIRHLAAEEIIRVHDLAVEVFGGLPGVVSQGKVEALIARVINFSAYEGIDDLYALAAMYCIAIARGHVFSDGNKRASMNSAILFLLRNGVRLRSVPGLDDVIVRTAAGEMRLPELAEYFRKMPQTVLRR</sequence>
<dbReference type="InterPro" id="IPR003812">
    <property type="entry name" value="Fido"/>
</dbReference>
<dbReference type="PANTHER" id="PTHR39426">
    <property type="entry name" value="HOMOLOGY TO DEATH-ON-CURING PROTEIN OF PHAGE P1"/>
    <property type="match status" value="1"/>
</dbReference>
<dbReference type="InterPro" id="IPR036597">
    <property type="entry name" value="Fido-like_dom_sf"/>
</dbReference>
<dbReference type="NCBIfam" id="TIGR01550">
    <property type="entry name" value="DOC_P1"/>
    <property type="match status" value="1"/>
</dbReference>
<dbReference type="PROSITE" id="PS51459">
    <property type="entry name" value="FIDO"/>
    <property type="match status" value="1"/>
</dbReference>
<dbReference type="Proteomes" id="UP000469462">
    <property type="component" value="Unassembled WGS sequence"/>
</dbReference>